<dbReference type="PANTHER" id="PTHR48090:SF7">
    <property type="entry name" value="RFBJ PROTEIN"/>
    <property type="match status" value="1"/>
</dbReference>
<dbReference type="GO" id="GO:0016757">
    <property type="term" value="F:glycosyltransferase activity"/>
    <property type="evidence" value="ECO:0007669"/>
    <property type="project" value="UniProtKB-KW"/>
</dbReference>
<accession>C1F4Q1</accession>
<dbReference type="InterPro" id="IPR029044">
    <property type="entry name" value="Nucleotide-diphossugar_trans"/>
</dbReference>
<dbReference type="CAZy" id="GT2">
    <property type="family name" value="Glycosyltransferase Family 2"/>
</dbReference>
<dbReference type="eggNOG" id="COG1215">
    <property type="taxonomic scope" value="Bacteria"/>
</dbReference>
<reference evidence="2 3" key="1">
    <citation type="journal article" date="2009" name="Appl. Environ. Microbiol.">
        <title>Three genomes from the phylum Acidobacteria provide insight into the lifestyles of these microorganisms in soils.</title>
        <authorList>
            <person name="Ward N.L."/>
            <person name="Challacombe J.F."/>
            <person name="Janssen P.H."/>
            <person name="Henrissat B."/>
            <person name="Coutinho P.M."/>
            <person name="Wu M."/>
            <person name="Xie G."/>
            <person name="Haft D.H."/>
            <person name="Sait M."/>
            <person name="Badger J."/>
            <person name="Barabote R.D."/>
            <person name="Bradley B."/>
            <person name="Brettin T.S."/>
            <person name="Brinkac L.M."/>
            <person name="Bruce D."/>
            <person name="Creasy T."/>
            <person name="Daugherty S.C."/>
            <person name="Davidsen T.M."/>
            <person name="DeBoy R.T."/>
            <person name="Detter J.C."/>
            <person name="Dodson R.J."/>
            <person name="Durkin A.S."/>
            <person name="Ganapathy A."/>
            <person name="Gwinn-Giglio M."/>
            <person name="Han C.S."/>
            <person name="Khouri H."/>
            <person name="Kiss H."/>
            <person name="Kothari S.P."/>
            <person name="Madupu R."/>
            <person name="Nelson K.E."/>
            <person name="Nelson W.C."/>
            <person name="Paulsen I."/>
            <person name="Penn K."/>
            <person name="Ren Q."/>
            <person name="Rosovitz M.J."/>
            <person name="Selengut J.D."/>
            <person name="Shrivastava S."/>
            <person name="Sullivan S.A."/>
            <person name="Tapia R."/>
            <person name="Thompson L.S."/>
            <person name="Watkins K.L."/>
            <person name="Yang Q."/>
            <person name="Yu C."/>
            <person name="Zafar N."/>
            <person name="Zhou L."/>
            <person name="Kuske C.R."/>
        </authorList>
    </citation>
    <scope>NUCLEOTIDE SEQUENCE [LARGE SCALE GENOMIC DNA]</scope>
    <source>
        <strain evidence="3">ATCC 51196 / DSM 11244 / BCRC 80197 / JCM 7670 / NBRC 15755 / NCIMB 13165 / 161</strain>
    </source>
</reference>
<dbReference type="EMBL" id="CP001472">
    <property type="protein sequence ID" value="ACO33882.1"/>
    <property type="molecule type" value="Genomic_DNA"/>
</dbReference>
<dbReference type="AlphaFoldDB" id="C1F4Q1"/>
<dbReference type="Proteomes" id="UP000002207">
    <property type="component" value="Chromosome"/>
</dbReference>
<gene>
    <name evidence="2" type="ordered locus">ACP_1171</name>
</gene>
<dbReference type="PANTHER" id="PTHR48090">
    <property type="entry name" value="UNDECAPRENYL-PHOSPHATE 4-DEOXY-4-FORMAMIDO-L-ARABINOSE TRANSFERASE-RELATED"/>
    <property type="match status" value="1"/>
</dbReference>
<dbReference type="CDD" id="cd04179">
    <property type="entry name" value="DPM_DPG-synthase_like"/>
    <property type="match status" value="1"/>
</dbReference>
<keyword evidence="3" id="KW-1185">Reference proteome</keyword>
<proteinExistence type="predicted"/>
<evidence type="ECO:0000259" key="1">
    <source>
        <dbReference type="Pfam" id="PF00535"/>
    </source>
</evidence>
<evidence type="ECO:0000313" key="3">
    <source>
        <dbReference type="Proteomes" id="UP000002207"/>
    </source>
</evidence>
<keyword evidence="2" id="KW-0808">Transferase</keyword>
<organism evidence="2 3">
    <name type="scientific">Acidobacterium capsulatum (strain ATCC 51196 / DSM 11244 / BCRC 80197 / JCM 7670 / NBRC 15755 / NCIMB 13165 / 161)</name>
    <dbReference type="NCBI Taxonomy" id="240015"/>
    <lineage>
        <taxon>Bacteria</taxon>
        <taxon>Pseudomonadati</taxon>
        <taxon>Acidobacteriota</taxon>
        <taxon>Terriglobia</taxon>
        <taxon>Terriglobales</taxon>
        <taxon>Acidobacteriaceae</taxon>
        <taxon>Acidobacterium</taxon>
    </lineage>
</organism>
<protein>
    <submittedName>
        <fullName evidence="2">Glycosyl transferase, group 2 family</fullName>
        <ecNumber evidence="2">2.4.1.-</ecNumber>
    </submittedName>
</protein>
<feature type="domain" description="Glycosyltransferase 2-like" evidence="1">
    <location>
        <begin position="3"/>
        <end position="132"/>
    </location>
</feature>
<dbReference type="KEGG" id="aca:ACP_1171"/>
<dbReference type="Pfam" id="PF00535">
    <property type="entry name" value="Glycos_transf_2"/>
    <property type="match status" value="1"/>
</dbReference>
<dbReference type="Gene3D" id="3.90.550.10">
    <property type="entry name" value="Spore Coat Polysaccharide Biosynthesis Protein SpsA, Chain A"/>
    <property type="match status" value="1"/>
</dbReference>
<keyword evidence="2" id="KW-0328">Glycosyltransferase</keyword>
<dbReference type="STRING" id="240015.ACP_1171"/>
<dbReference type="HOGENOM" id="CLU_033536_7_4_0"/>
<dbReference type="SUPFAM" id="SSF53448">
    <property type="entry name" value="Nucleotide-diphospho-sugar transferases"/>
    <property type="match status" value="1"/>
</dbReference>
<dbReference type="EC" id="2.4.1.-" evidence="2"/>
<dbReference type="InterPro" id="IPR001173">
    <property type="entry name" value="Glyco_trans_2-like"/>
</dbReference>
<name>C1F4Q1_ACIC5</name>
<dbReference type="InterPro" id="IPR050256">
    <property type="entry name" value="Glycosyltransferase_2"/>
</dbReference>
<dbReference type="InParanoid" id="C1F4Q1"/>
<sequence>MAVLIPAWNPGAELTSLVETLIQMGCRTVLVVDDGSSAGAQPVFQRLREMPAITLLRHAHNHGKGCALRTGFQEFLRAWPDYDGVITADADGQHAPEDIARVAAALAASPTRIILGARPFPSTMPWRSRLGNVLTRYAFRAATGVMLADTQTGLRGIPRTLLPELLTIPGDRYEYEMAALTHWCCQGCAPVEVPIQTIYHDHNRSSHFHPLRDSYGIYSVLALHRLRGKSRNPPR</sequence>
<evidence type="ECO:0000313" key="2">
    <source>
        <dbReference type="EMBL" id="ACO33882.1"/>
    </source>
</evidence>